<reference evidence="3" key="2">
    <citation type="submission" date="2022-06" db="UniProtKB">
        <authorList>
            <consortium name="EnsemblMetazoa"/>
        </authorList>
    </citation>
    <scope>IDENTIFICATION</scope>
    <source>
        <strain evidence="3">p50T (Dazao)</strain>
    </source>
</reference>
<protein>
    <submittedName>
        <fullName evidence="3">Uncharacterized protein</fullName>
    </submittedName>
</protein>
<name>A0A8R2M4P9_BOMMO</name>
<feature type="region of interest" description="Disordered" evidence="1">
    <location>
        <begin position="150"/>
        <end position="177"/>
    </location>
</feature>
<sequence>MKQNGTRAVAVLALLLAGADSLAHHYESQSPDFLRLMAEKHWLGRWDRRPHIEAELGPPALRLDFPKAEEPDNFLDDEMRFNSEKRSAVASALNSGRRRRQPTPALGKDYTPYGGVGVLNDMSSYFNFLRDNVETLASLSPQQRSTFVQPPSVVQAPGSGAGSGGGGGGFGKINNLRPFRPSNNIRWTVSTRRPTITTRDCCGQVSAGRQQTRHTTQPTRNQHYGQRSNVYNHDTNTMITRLNPRFDHNTIIDKQTEYNAPQLDLIQALKEFCYV</sequence>
<dbReference type="EnsemblMetazoa" id="XM_038017381.1">
    <property type="protein sequence ID" value="XP_037873309.1"/>
    <property type="gene ID" value="LOC101743266"/>
</dbReference>
<reference evidence="4" key="1">
    <citation type="journal article" date="2008" name="Insect Biochem. Mol. Biol.">
        <title>The genome of a lepidopteran model insect, the silkworm Bombyx mori.</title>
        <authorList>
            <consortium name="International Silkworm Genome Consortium"/>
        </authorList>
    </citation>
    <scope>NUCLEOTIDE SEQUENCE [LARGE SCALE GENOMIC DNA]</scope>
    <source>
        <strain evidence="4">p50T</strain>
    </source>
</reference>
<dbReference type="AlphaFoldDB" id="A0A8R2M4P9"/>
<feature type="signal peptide" evidence="2">
    <location>
        <begin position="1"/>
        <end position="23"/>
    </location>
</feature>
<feature type="region of interest" description="Disordered" evidence="1">
    <location>
        <begin position="198"/>
        <end position="224"/>
    </location>
</feature>
<feature type="compositionally biased region" description="Low complexity" evidence="1">
    <location>
        <begin position="209"/>
        <end position="222"/>
    </location>
</feature>
<evidence type="ECO:0000313" key="4">
    <source>
        <dbReference type="Proteomes" id="UP000005204"/>
    </source>
</evidence>
<evidence type="ECO:0000256" key="1">
    <source>
        <dbReference type="SAM" id="MobiDB-lite"/>
    </source>
</evidence>
<keyword evidence="4" id="KW-1185">Reference proteome</keyword>
<accession>A0A8R2M4P9</accession>
<keyword evidence="2" id="KW-0732">Signal</keyword>
<feature type="chain" id="PRO_5035726427" evidence="2">
    <location>
        <begin position="24"/>
        <end position="275"/>
    </location>
</feature>
<dbReference type="Proteomes" id="UP000005204">
    <property type="component" value="Unassembled WGS sequence"/>
</dbReference>
<evidence type="ECO:0000313" key="3">
    <source>
        <dbReference type="EnsemblMetazoa" id="XP_037873309.1"/>
    </source>
</evidence>
<feature type="compositionally biased region" description="Gly residues" evidence="1">
    <location>
        <begin position="159"/>
        <end position="171"/>
    </location>
</feature>
<proteinExistence type="predicted"/>
<evidence type="ECO:0000256" key="2">
    <source>
        <dbReference type="SAM" id="SignalP"/>
    </source>
</evidence>
<organism evidence="3 4">
    <name type="scientific">Bombyx mori</name>
    <name type="common">Silk moth</name>
    <dbReference type="NCBI Taxonomy" id="7091"/>
    <lineage>
        <taxon>Eukaryota</taxon>
        <taxon>Metazoa</taxon>
        <taxon>Ecdysozoa</taxon>
        <taxon>Arthropoda</taxon>
        <taxon>Hexapoda</taxon>
        <taxon>Insecta</taxon>
        <taxon>Pterygota</taxon>
        <taxon>Neoptera</taxon>
        <taxon>Endopterygota</taxon>
        <taxon>Lepidoptera</taxon>
        <taxon>Glossata</taxon>
        <taxon>Ditrysia</taxon>
        <taxon>Bombycoidea</taxon>
        <taxon>Bombycidae</taxon>
        <taxon>Bombycinae</taxon>
        <taxon>Bombyx</taxon>
    </lineage>
</organism>